<accession>A0A377MP53</accession>
<organism evidence="3 4">
    <name type="scientific">Enterococcus casseliflavus</name>
    <name type="common">Enterococcus flavescens</name>
    <dbReference type="NCBI Taxonomy" id="37734"/>
    <lineage>
        <taxon>Bacteria</taxon>
        <taxon>Bacillati</taxon>
        <taxon>Bacillota</taxon>
        <taxon>Bacilli</taxon>
        <taxon>Lactobacillales</taxon>
        <taxon>Enterococcaceae</taxon>
        <taxon>Enterococcus</taxon>
    </lineage>
</organism>
<feature type="domain" description="RNHCP" evidence="1">
    <location>
        <begin position="48"/>
        <end position="131"/>
    </location>
</feature>
<proteinExistence type="predicted"/>
<protein>
    <submittedName>
        <fullName evidence="3">RNHCP domain-containing protein</fullName>
    </submittedName>
</protein>
<dbReference type="Proteomes" id="UP000422837">
    <property type="component" value="Chromosome"/>
</dbReference>
<dbReference type="EMBL" id="QRMZ01000002">
    <property type="protein sequence ID" value="RHK07895.1"/>
    <property type="molecule type" value="Genomic_DNA"/>
</dbReference>
<evidence type="ECO:0000313" key="3">
    <source>
        <dbReference type="EMBL" id="RHK07895.1"/>
    </source>
</evidence>
<evidence type="ECO:0000313" key="2">
    <source>
        <dbReference type="EMBL" id="QGN30637.1"/>
    </source>
</evidence>
<reference evidence="2 5" key="2">
    <citation type="submission" date="2019-11" db="EMBL/GenBank/DDBJ databases">
        <title>Detection and genome characteristic of a blood enterococcus casselifavus isolate from Zhengzhou,china.</title>
        <authorList>
            <person name="Wen P."/>
        </authorList>
    </citation>
    <scope>NUCLEOTIDE SEQUENCE [LARGE SCALE GENOMIC DNA]</scope>
    <source>
        <strain evidence="2 5">EC291</strain>
    </source>
</reference>
<reference evidence="3 4" key="1">
    <citation type="submission" date="2018-08" db="EMBL/GenBank/DDBJ databases">
        <title>A genome reference for cultivated species of the human gut microbiota.</title>
        <authorList>
            <person name="Zou Y."/>
            <person name="Xue W."/>
            <person name="Luo G."/>
        </authorList>
    </citation>
    <scope>NUCLEOTIDE SEQUENCE [LARGE SCALE GENOMIC DNA]</scope>
    <source>
        <strain evidence="3 4">AF48-16</strain>
    </source>
</reference>
<dbReference type="OrthoDB" id="9809485at2"/>
<name>A0A377MP53_ENTCA</name>
<dbReference type="AlphaFoldDB" id="A0A377MP53"/>
<dbReference type="InterPro" id="IPR024439">
    <property type="entry name" value="RNHCP"/>
</dbReference>
<sequence>MKLEAEVIVTDGECVPSQRSLMKNERNPFLSKEIILLEESKMRKDENTTFVCKNCSTPVAPLTNGSYRNHCPQCLYSLHVDIRPGDRQNTCHGLMRPIDYRQHSKKGYQLLHECTRCKNQQWNIVAQDTQQPDHFIEWLAQTAAYH</sequence>
<dbReference type="Pfam" id="PF12647">
    <property type="entry name" value="RNHCP"/>
    <property type="match status" value="1"/>
</dbReference>
<dbReference type="Proteomes" id="UP000286288">
    <property type="component" value="Unassembled WGS sequence"/>
</dbReference>
<dbReference type="EMBL" id="CP046123">
    <property type="protein sequence ID" value="QGN30637.1"/>
    <property type="molecule type" value="Genomic_DNA"/>
</dbReference>
<gene>
    <name evidence="3" type="ORF">DW084_01850</name>
    <name evidence="2" type="ORF">GFU50_14420</name>
</gene>
<evidence type="ECO:0000313" key="5">
    <source>
        <dbReference type="Proteomes" id="UP000422837"/>
    </source>
</evidence>
<evidence type="ECO:0000313" key="4">
    <source>
        <dbReference type="Proteomes" id="UP000286288"/>
    </source>
</evidence>
<evidence type="ECO:0000259" key="1">
    <source>
        <dbReference type="Pfam" id="PF12647"/>
    </source>
</evidence>